<organism evidence="3">
    <name type="scientific">marine metagenome</name>
    <dbReference type="NCBI Taxonomy" id="408172"/>
    <lineage>
        <taxon>unclassified sequences</taxon>
        <taxon>metagenomes</taxon>
        <taxon>ecological metagenomes</taxon>
    </lineage>
</organism>
<dbReference type="InterPro" id="IPR013691">
    <property type="entry name" value="MeTrfase_14"/>
</dbReference>
<sequence>VLSLGDTPLANALLTESQLSAPEPCYPLDLVFCRVCSLVQITKTVPPVDLFGEYLYFSSVSDTMVVHASKLVQRVIRERQLDGNSLAAEIASNDGYLLQAYKQARIPIIGVEPATNIAAVALEKDIPTVCDFFGSQLVDKLIEDYGRADVIHANNVLAHVPDLNGVVYGLRRFVKDSGVIIVEVPYVRDMVDGTEFDTVYHEHLCYFSVTALTRLFERHGLVIHDVERLNIHGGSLRIFSGIDDCAAKPSENVGQLLEQEAKENIDRSDFYLTFAERVEVLKVELVTLLRELRDAGKKVAAYGASAKGSTLLNYFGIDATVIEFVVDLSPVKQGRYTPGTHIPIREPEALLEERPDYVLLLTWNFEEEVLRQQEAYRREGGKFIVPIPTLRVV</sequence>
<evidence type="ECO:0008006" key="4">
    <source>
        <dbReference type="Google" id="ProtNLM"/>
    </source>
</evidence>
<dbReference type="Gene3D" id="6.20.50.110">
    <property type="entry name" value="Methyltransferase, zinc-binding domain"/>
    <property type="match status" value="1"/>
</dbReference>
<dbReference type="Pfam" id="PF08484">
    <property type="entry name" value="Methyltransf_14"/>
    <property type="match status" value="1"/>
</dbReference>
<dbReference type="Gene3D" id="6.10.250.3100">
    <property type="match status" value="1"/>
</dbReference>
<accession>A0A382FHA2</accession>
<dbReference type="InterPro" id="IPR013630">
    <property type="entry name" value="Methyltransf_Zn-bd_dom_put"/>
</dbReference>
<name>A0A382FHA2_9ZZZZ</name>
<dbReference type="PANTHER" id="PTHR43861">
    <property type="entry name" value="TRANS-ACONITATE 2-METHYLTRANSFERASE-RELATED"/>
    <property type="match status" value="1"/>
</dbReference>
<feature type="domain" description="C-methyltransferase" evidence="2">
    <location>
        <begin position="231"/>
        <end position="388"/>
    </location>
</feature>
<feature type="domain" description="Methyltransferase putative zinc binding" evidence="1">
    <location>
        <begin position="1"/>
        <end position="51"/>
    </location>
</feature>
<dbReference type="Gene3D" id="3.40.50.720">
    <property type="entry name" value="NAD(P)-binding Rossmann-like Domain"/>
    <property type="match status" value="1"/>
</dbReference>
<dbReference type="SUPFAM" id="SSF53335">
    <property type="entry name" value="S-adenosyl-L-methionine-dependent methyltransferases"/>
    <property type="match status" value="1"/>
</dbReference>
<evidence type="ECO:0000259" key="1">
    <source>
        <dbReference type="Pfam" id="PF08421"/>
    </source>
</evidence>
<gene>
    <name evidence="3" type="ORF">METZ01_LOCUS214361</name>
</gene>
<evidence type="ECO:0000313" key="3">
    <source>
        <dbReference type="EMBL" id="SVB61507.1"/>
    </source>
</evidence>
<dbReference type="InterPro" id="IPR029063">
    <property type="entry name" value="SAM-dependent_MTases_sf"/>
</dbReference>
<dbReference type="AlphaFoldDB" id="A0A382FHA2"/>
<dbReference type="Pfam" id="PF13489">
    <property type="entry name" value="Methyltransf_23"/>
    <property type="match status" value="1"/>
</dbReference>
<dbReference type="InterPro" id="IPR038576">
    <property type="entry name" value="Methyltransf_Zn-bd_dom_put_sf"/>
</dbReference>
<reference evidence="3" key="1">
    <citation type="submission" date="2018-05" db="EMBL/GenBank/DDBJ databases">
        <authorList>
            <person name="Lanie J.A."/>
            <person name="Ng W.-L."/>
            <person name="Kazmierczak K.M."/>
            <person name="Andrzejewski T.M."/>
            <person name="Davidsen T.M."/>
            <person name="Wayne K.J."/>
            <person name="Tettelin H."/>
            <person name="Glass J.I."/>
            <person name="Rusch D."/>
            <person name="Podicherti R."/>
            <person name="Tsui H.-C.T."/>
            <person name="Winkler M.E."/>
        </authorList>
    </citation>
    <scope>NUCLEOTIDE SEQUENCE</scope>
</reference>
<feature type="non-terminal residue" evidence="3">
    <location>
        <position position="1"/>
    </location>
</feature>
<evidence type="ECO:0000259" key="2">
    <source>
        <dbReference type="Pfam" id="PF08484"/>
    </source>
</evidence>
<dbReference type="Pfam" id="PF08421">
    <property type="entry name" value="Methyltransf_13"/>
    <property type="match status" value="1"/>
</dbReference>
<dbReference type="EMBL" id="UINC01049566">
    <property type="protein sequence ID" value="SVB61507.1"/>
    <property type="molecule type" value="Genomic_DNA"/>
</dbReference>
<dbReference type="PANTHER" id="PTHR43861:SF5">
    <property type="entry name" value="BLL5978 PROTEIN"/>
    <property type="match status" value="1"/>
</dbReference>
<protein>
    <recommendedName>
        <fullName evidence="4">C-methyltransferase domain-containing protein</fullName>
    </recommendedName>
</protein>
<dbReference type="Gene3D" id="3.40.50.150">
    <property type="entry name" value="Vaccinia Virus protein VP39"/>
    <property type="match status" value="1"/>
</dbReference>
<proteinExistence type="predicted"/>